<protein>
    <recommendedName>
        <fullName evidence="3">2TM domain-containing protein</fullName>
    </recommendedName>
</protein>
<dbReference type="RefSeq" id="WP_006988227.1">
    <property type="nucleotide sequence ID" value="NZ_JH594606.1"/>
</dbReference>
<evidence type="ECO:0000313" key="5">
    <source>
        <dbReference type="Proteomes" id="UP000003844"/>
    </source>
</evidence>
<dbReference type="eggNOG" id="COG0262">
    <property type="taxonomic scope" value="Bacteria"/>
</dbReference>
<keyword evidence="5" id="KW-1185">Reference proteome</keyword>
<name>H2BWG7_GILLR</name>
<feature type="domain" description="2TM" evidence="3">
    <location>
        <begin position="21"/>
        <end position="105"/>
    </location>
</feature>
<sequence length="159" mass="19279">MFSKKKNTSKLDTEQREMYEYARKRALQKRRLFQHFVVFLVGAVLLIVINVVIGYREDLKPLGYDWFVWAILIWTFFFLIHTLNVLVIDSFMGKQWKQQQLERLVRKQRDRIEEMQRKVEKEHPEPEKNEESPSKTYEDPTPIRIQENDRGNKDKPSNH</sequence>
<dbReference type="OrthoDB" id="1443721at2"/>
<dbReference type="EMBL" id="JH594606">
    <property type="protein sequence ID" value="EHQ01910.1"/>
    <property type="molecule type" value="Genomic_DNA"/>
</dbReference>
<dbReference type="Proteomes" id="UP000003844">
    <property type="component" value="Unassembled WGS sequence"/>
</dbReference>
<keyword evidence="2" id="KW-0812">Transmembrane</keyword>
<dbReference type="HOGENOM" id="CLU_151784_0_0_10"/>
<feature type="region of interest" description="Disordered" evidence="1">
    <location>
        <begin position="115"/>
        <end position="159"/>
    </location>
</feature>
<gene>
    <name evidence="4" type="ORF">Gilli_1242</name>
</gene>
<feature type="compositionally biased region" description="Basic and acidic residues" evidence="1">
    <location>
        <begin position="146"/>
        <end position="159"/>
    </location>
</feature>
<feature type="transmembrane region" description="Helical" evidence="2">
    <location>
        <begin position="32"/>
        <end position="55"/>
    </location>
</feature>
<dbReference type="InterPro" id="IPR025698">
    <property type="entry name" value="2TM_dom"/>
</dbReference>
<organism evidence="4 5">
    <name type="scientific">Gillisia limnaea (strain DSM 15749 / LMG 21470 / R-8282)</name>
    <dbReference type="NCBI Taxonomy" id="865937"/>
    <lineage>
        <taxon>Bacteria</taxon>
        <taxon>Pseudomonadati</taxon>
        <taxon>Bacteroidota</taxon>
        <taxon>Flavobacteriia</taxon>
        <taxon>Flavobacteriales</taxon>
        <taxon>Flavobacteriaceae</taxon>
        <taxon>Gillisia</taxon>
    </lineage>
</organism>
<feature type="compositionally biased region" description="Basic and acidic residues" evidence="1">
    <location>
        <begin position="115"/>
        <end position="138"/>
    </location>
</feature>
<evidence type="ECO:0000259" key="3">
    <source>
        <dbReference type="Pfam" id="PF13239"/>
    </source>
</evidence>
<dbReference type="Pfam" id="PF13239">
    <property type="entry name" value="2TM"/>
    <property type="match status" value="1"/>
</dbReference>
<dbReference type="AlphaFoldDB" id="H2BWG7"/>
<keyword evidence="2" id="KW-1133">Transmembrane helix</keyword>
<accession>H2BWG7</accession>
<dbReference type="STRING" id="865937.Gilli_1242"/>
<evidence type="ECO:0000256" key="2">
    <source>
        <dbReference type="SAM" id="Phobius"/>
    </source>
</evidence>
<proteinExistence type="predicted"/>
<evidence type="ECO:0000313" key="4">
    <source>
        <dbReference type="EMBL" id="EHQ01910.1"/>
    </source>
</evidence>
<evidence type="ECO:0000256" key="1">
    <source>
        <dbReference type="SAM" id="MobiDB-lite"/>
    </source>
</evidence>
<keyword evidence="2" id="KW-0472">Membrane</keyword>
<reference evidence="5" key="1">
    <citation type="journal article" date="2012" name="Stand. Genomic Sci.">
        <title>Genome sequence of the Antarctic rhodopsins-containing flavobacterium Gillisia limnaea type strain (R-8282(T)).</title>
        <authorList>
            <person name="Riedel T."/>
            <person name="Held B."/>
            <person name="Nolan M."/>
            <person name="Lucas S."/>
            <person name="Lapidus A."/>
            <person name="Tice H."/>
            <person name="Del Rio T.G."/>
            <person name="Cheng J.F."/>
            <person name="Han C."/>
            <person name="Tapia R."/>
            <person name="Goodwin L.A."/>
            <person name="Pitluck S."/>
            <person name="Liolios K."/>
            <person name="Mavromatis K."/>
            <person name="Pagani I."/>
            <person name="Ivanova N."/>
            <person name="Mikhailova N."/>
            <person name="Pati A."/>
            <person name="Chen A."/>
            <person name="Palaniappan K."/>
            <person name="Land M."/>
            <person name="Rohde M."/>
            <person name="Tindall B.J."/>
            <person name="Detter J.C."/>
            <person name="Goker M."/>
            <person name="Bristow J."/>
            <person name="Eisen J.A."/>
            <person name="Markowitz V."/>
            <person name="Hugenholtz P."/>
            <person name="Kyrpides N.C."/>
            <person name="Klenk H.P."/>
            <person name="Woyke T."/>
        </authorList>
    </citation>
    <scope>NUCLEOTIDE SEQUENCE [LARGE SCALE GENOMIC DNA]</scope>
    <source>
        <strain evidence="5">DSM 15749 / LMG 21470 / R-8282</strain>
    </source>
</reference>
<feature type="transmembrane region" description="Helical" evidence="2">
    <location>
        <begin position="67"/>
        <end position="88"/>
    </location>
</feature>